<gene>
    <name evidence="2" type="ordered locus">AFE_1154</name>
</gene>
<evidence type="ECO:0000256" key="1">
    <source>
        <dbReference type="SAM" id="MobiDB-lite"/>
    </source>
</evidence>
<feature type="region of interest" description="Disordered" evidence="1">
    <location>
        <begin position="1"/>
        <end position="24"/>
    </location>
</feature>
<dbReference type="KEGG" id="afr:AFE_1154"/>
<evidence type="ECO:0000313" key="3">
    <source>
        <dbReference type="Proteomes" id="UP000001362"/>
    </source>
</evidence>
<dbReference type="RefSeq" id="WP_012606862.1">
    <property type="nucleotide sequence ID" value="NC_011761.1"/>
</dbReference>
<dbReference type="GeneID" id="65280440"/>
<dbReference type="EMBL" id="CP001219">
    <property type="protein sequence ID" value="ACK80738.1"/>
    <property type="molecule type" value="Genomic_DNA"/>
</dbReference>
<sequence length="132" mass="14297">MDRPCLSPYPPAITRQTPSAAVRPASSEQALEMLDLMWADVIAQAESTMAGWAERLPLDDQDAAQAKTKEAAAKDRLSQMTQAYARKHGGLNVSLISLGSNYGAMHAALRPVIDKIAEARNMQHPISIQGEL</sequence>
<accession>B7J8A2</accession>
<evidence type="ECO:0000313" key="2">
    <source>
        <dbReference type="EMBL" id="ACK80738.1"/>
    </source>
</evidence>
<proteinExistence type="predicted"/>
<organism evidence="2 3">
    <name type="scientific">Acidithiobacillus ferrooxidans (strain ATCC 23270 / DSM 14882 / CIP 104768 / NCIMB 8455)</name>
    <name type="common">Ferrobacillus ferrooxidans (strain ATCC 23270)</name>
    <dbReference type="NCBI Taxonomy" id="243159"/>
    <lineage>
        <taxon>Bacteria</taxon>
        <taxon>Pseudomonadati</taxon>
        <taxon>Pseudomonadota</taxon>
        <taxon>Acidithiobacillia</taxon>
        <taxon>Acidithiobacillales</taxon>
        <taxon>Acidithiobacillaceae</taxon>
        <taxon>Acidithiobacillus</taxon>
    </lineage>
</organism>
<dbReference type="HOGENOM" id="CLU_1912519_0_0_6"/>
<dbReference type="AlphaFoldDB" id="B7J8A2"/>
<reference evidence="2 3" key="1">
    <citation type="journal article" date="2008" name="BMC Genomics">
        <title>Acidithiobacillus ferrooxidans metabolism: from genome sequence to industrial applications.</title>
        <authorList>
            <person name="Valdes J."/>
            <person name="Pedroso I."/>
            <person name="Quatrini R."/>
            <person name="Dodson R.J."/>
            <person name="Tettelin H."/>
            <person name="Blake R.II."/>
            <person name="Eisen J.A."/>
            <person name="Holmes D.S."/>
        </authorList>
    </citation>
    <scope>NUCLEOTIDE SEQUENCE [LARGE SCALE GENOMIC DNA]</scope>
    <source>
        <strain evidence="3">ATCC 23270 / DSM 14882 / CIP 104768 / NCIMB 8455</strain>
    </source>
</reference>
<dbReference type="STRING" id="243159.AFE_1154"/>
<keyword evidence="3" id="KW-1185">Reference proteome</keyword>
<dbReference type="PaxDb" id="243159-AFE_1154"/>
<dbReference type="Proteomes" id="UP000001362">
    <property type="component" value="Chromosome"/>
</dbReference>
<name>B7J8A2_ACIF2</name>
<protein>
    <submittedName>
        <fullName evidence="2">Uncharacterized protein</fullName>
    </submittedName>
</protein>